<dbReference type="PANTHER" id="PTHR11069:SF23">
    <property type="entry name" value="LYSOSOMAL ACID GLUCOSYLCERAMIDASE"/>
    <property type="match status" value="1"/>
</dbReference>
<keyword evidence="17" id="KW-1185">Reference proteome</keyword>
<dbReference type="SUPFAM" id="SSF51011">
    <property type="entry name" value="Glycosyl hydrolase domain"/>
    <property type="match status" value="1"/>
</dbReference>
<reference evidence="16 17" key="1">
    <citation type="journal article" date="2019" name="PLoS Biol.">
        <title>Sex chromosomes control vertical transmission of feminizing Wolbachia symbionts in an isopod.</title>
        <authorList>
            <person name="Becking T."/>
            <person name="Chebbi M.A."/>
            <person name="Giraud I."/>
            <person name="Moumen B."/>
            <person name="Laverre T."/>
            <person name="Caubet Y."/>
            <person name="Peccoud J."/>
            <person name="Gilbert C."/>
            <person name="Cordaux R."/>
        </authorList>
    </citation>
    <scope>NUCLEOTIDE SEQUENCE [LARGE SCALE GENOMIC DNA]</scope>
    <source>
        <strain evidence="16">ANa2</strain>
        <tissue evidence="16">Whole body excluding digestive tract and cuticle</tissue>
    </source>
</reference>
<keyword evidence="6 13" id="KW-0732">Signal</keyword>
<dbReference type="PRINTS" id="PR00843">
    <property type="entry name" value="GLHYDRLASE30"/>
</dbReference>
<dbReference type="GO" id="GO:0030163">
    <property type="term" value="P:protein catabolic process"/>
    <property type="evidence" value="ECO:0007669"/>
    <property type="project" value="UniProtKB-ARBA"/>
</dbReference>
<comment type="catalytic activity">
    <reaction evidence="11">
        <text>an N-acyl-1-beta-D-glucosyl-15-methylhexadecasphing-4-enine + H2O = an N-acyl-15-methylhexadecasphing-4-enine + D-glucose</text>
        <dbReference type="Rhea" id="RHEA:34755"/>
        <dbReference type="ChEBI" id="CHEBI:4167"/>
        <dbReference type="ChEBI" id="CHEBI:15377"/>
        <dbReference type="ChEBI" id="CHEBI:70815"/>
        <dbReference type="ChEBI" id="CHEBI:70846"/>
    </reaction>
    <physiologicalReaction direction="left-to-right" evidence="11">
        <dbReference type="Rhea" id="RHEA:34756"/>
    </physiologicalReaction>
</comment>
<comment type="pathway">
    <text evidence="2">Lipid metabolism; sphingolipid metabolism.</text>
</comment>
<evidence type="ECO:0000256" key="8">
    <source>
        <dbReference type="ARBA" id="ARBA00022919"/>
    </source>
</evidence>
<keyword evidence="8 12" id="KW-0746">Sphingolipid metabolism</keyword>
<dbReference type="GO" id="GO:0007040">
    <property type="term" value="P:lysosome organization"/>
    <property type="evidence" value="ECO:0007669"/>
    <property type="project" value="UniProtKB-ARBA"/>
</dbReference>
<evidence type="ECO:0000256" key="7">
    <source>
        <dbReference type="ARBA" id="ARBA00022801"/>
    </source>
</evidence>
<dbReference type="PANTHER" id="PTHR11069">
    <property type="entry name" value="GLUCOSYLCERAMIDASE"/>
    <property type="match status" value="1"/>
</dbReference>
<protein>
    <recommendedName>
        <fullName evidence="5 12">Glucosylceramidase</fullName>
        <ecNumber evidence="5 12">3.2.1.45</ecNumber>
    </recommendedName>
</protein>
<comment type="catalytic activity">
    <reaction evidence="10">
        <text>a beta-D-glucosylceramide + H2O = an N-acyl-sphingoid base + D-glucose</text>
        <dbReference type="Rhea" id="RHEA:81447"/>
        <dbReference type="ChEBI" id="CHEBI:4167"/>
        <dbReference type="ChEBI" id="CHEBI:15377"/>
        <dbReference type="ChEBI" id="CHEBI:83264"/>
        <dbReference type="ChEBI" id="CHEBI:83273"/>
    </reaction>
    <physiologicalReaction direction="left-to-right" evidence="10">
        <dbReference type="Rhea" id="RHEA:81448"/>
    </physiologicalReaction>
</comment>
<dbReference type="Proteomes" id="UP000326759">
    <property type="component" value="Unassembled WGS sequence"/>
</dbReference>
<comment type="similarity">
    <text evidence="4 12">Belongs to the glycosyl hydrolase 30 family.</text>
</comment>
<evidence type="ECO:0000313" key="17">
    <source>
        <dbReference type="Proteomes" id="UP000326759"/>
    </source>
</evidence>
<dbReference type="GO" id="GO:0005774">
    <property type="term" value="C:vacuolar membrane"/>
    <property type="evidence" value="ECO:0007669"/>
    <property type="project" value="UniProtKB-ARBA"/>
</dbReference>
<dbReference type="GO" id="GO:0006680">
    <property type="term" value="P:glucosylceramide catabolic process"/>
    <property type="evidence" value="ECO:0007669"/>
    <property type="project" value="UniProtKB-ARBA"/>
</dbReference>
<dbReference type="EMBL" id="SEYY01019587">
    <property type="protein sequence ID" value="KAB7498106.1"/>
    <property type="molecule type" value="Genomic_DNA"/>
</dbReference>
<dbReference type="GO" id="GO:0016241">
    <property type="term" value="P:regulation of macroautophagy"/>
    <property type="evidence" value="ECO:0007669"/>
    <property type="project" value="UniProtKB-ARBA"/>
</dbReference>
<evidence type="ECO:0000256" key="4">
    <source>
        <dbReference type="ARBA" id="ARBA00005382"/>
    </source>
</evidence>
<dbReference type="Pfam" id="PF02055">
    <property type="entry name" value="Glyco_hydro_30"/>
    <property type="match status" value="1"/>
</dbReference>
<dbReference type="GO" id="GO:0016758">
    <property type="term" value="F:hexosyltransferase activity"/>
    <property type="evidence" value="ECO:0007669"/>
    <property type="project" value="UniProtKB-ARBA"/>
</dbReference>
<sequence>MYRFKVLILLFLFIKASVSSDCVQRNYGYSSFVCVCNSTFCNFDGVTTPFDSTEVKVIKTSIDQFRNYEEILPRLDGTVDSSQVDFSIFVNPNVRRQEVVGYGGAFTDSASMNIKSLSQEAQDNLMNMYFGDEGSRYNLARIPIAGSDFSTHPYSYDDIDGDVDLVYFNLTDEDYSYKIPLLRQAVSLASEDFYILASPWSPPSWMKTNGKFNESGELLREMWQPYANYLVKFFEMYEDNLGSTLWGFTPQNEPLGGFDPNWSFNTCGWSAEDSRDWIASFLGPTVSNAGYRRLQFLIDDFNRSTLPWYTLPTLSNSTSEQYVDGIAVHWYDDFTFGPEPLDETHEIAPDKFILYTEACVDRGTPDIDVALGTWDRGEMYVTDIIENSNHWVTGWIDWNLALDLQGGPNWVGNFVDAPVIVNATADEFYVQPMYYAVNLFSRNVQRGATAIYNVVSNDYNDFIRTTAFQNPNGEIVLIAANTAEKAFTIGVINENSEYIFKYTIEAKTWLAIIYKD</sequence>
<dbReference type="GO" id="GO:0006914">
    <property type="term" value="P:autophagy"/>
    <property type="evidence" value="ECO:0007669"/>
    <property type="project" value="UniProtKB-ARBA"/>
</dbReference>
<evidence type="ECO:0000256" key="9">
    <source>
        <dbReference type="ARBA" id="ARBA00023098"/>
    </source>
</evidence>
<evidence type="ECO:0000256" key="5">
    <source>
        <dbReference type="ARBA" id="ARBA00012658"/>
    </source>
</evidence>
<dbReference type="GO" id="GO:0006066">
    <property type="term" value="P:alcohol metabolic process"/>
    <property type="evidence" value="ECO:0007669"/>
    <property type="project" value="UniProtKB-ARBA"/>
</dbReference>
<evidence type="ECO:0000256" key="3">
    <source>
        <dbReference type="ARBA" id="ARBA00004991"/>
    </source>
</evidence>
<dbReference type="FunFam" id="3.20.20.80:FF:000030">
    <property type="entry name" value="Lysosomal acid glucosylceramidase"/>
    <property type="match status" value="1"/>
</dbReference>
<evidence type="ECO:0000256" key="1">
    <source>
        <dbReference type="ARBA" id="ARBA00001013"/>
    </source>
</evidence>
<dbReference type="OrthoDB" id="2160638at2759"/>
<dbReference type="AlphaFoldDB" id="A0A5N5SV61"/>
<comment type="caution">
    <text evidence="16">The sequence shown here is derived from an EMBL/GenBank/DDBJ whole genome shotgun (WGS) entry which is preliminary data.</text>
</comment>
<evidence type="ECO:0000256" key="12">
    <source>
        <dbReference type="RuleBase" id="RU361188"/>
    </source>
</evidence>
<dbReference type="InterPro" id="IPR033453">
    <property type="entry name" value="Glyco_hydro_30_TIM-barrel"/>
</dbReference>
<dbReference type="SUPFAM" id="SSF51445">
    <property type="entry name" value="(Trans)glycosidases"/>
    <property type="match status" value="1"/>
</dbReference>
<gene>
    <name evidence="16" type="primary">gba-4_1</name>
    <name evidence="16" type="ORF">Anas_03320</name>
</gene>
<feature type="signal peptide" evidence="13">
    <location>
        <begin position="1"/>
        <end position="20"/>
    </location>
</feature>
<dbReference type="GO" id="GO:0005764">
    <property type="term" value="C:lysosome"/>
    <property type="evidence" value="ECO:0007669"/>
    <property type="project" value="UniProtKB-ARBA"/>
</dbReference>
<keyword evidence="12" id="KW-0326">Glycosidase</keyword>
<dbReference type="Gene3D" id="3.20.20.80">
    <property type="entry name" value="Glycosidases"/>
    <property type="match status" value="1"/>
</dbReference>
<evidence type="ECO:0000256" key="6">
    <source>
        <dbReference type="ARBA" id="ARBA00022729"/>
    </source>
</evidence>
<dbReference type="GO" id="GO:0032006">
    <property type="term" value="P:regulation of TOR signaling"/>
    <property type="evidence" value="ECO:0007669"/>
    <property type="project" value="UniProtKB-ARBA"/>
</dbReference>
<evidence type="ECO:0000256" key="13">
    <source>
        <dbReference type="SAM" id="SignalP"/>
    </source>
</evidence>
<accession>A0A5N5SV61</accession>
<dbReference type="InterPro" id="IPR033452">
    <property type="entry name" value="GH30_C"/>
</dbReference>
<dbReference type="GO" id="GO:0010605">
    <property type="term" value="P:negative regulation of macromolecule metabolic process"/>
    <property type="evidence" value="ECO:0007669"/>
    <property type="project" value="UniProtKB-ARBA"/>
</dbReference>
<comment type="pathway">
    <text evidence="3">Sphingolipid metabolism.</text>
</comment>
<dbReference type="GO" id="GO:0042391">
    <property type="term" value="P:regulation of membrane potential"/>
    <property type="evidence" value="ECO:0007669"/>
    <property type="project" value="UniProtKB-ARBA"/>
</dbReference>
<evidence type="ECO:0000256" key="10">
    <source>
        <dbReference type="ARBA" id="ARBA00050474"/>
    </source>
</evidence>
<dbReference type="EC" id="3.2.1.45" evidence="5 12"/>
<feature type="domain" description="Glycosyl hydrolase family 30 TIM-barrel" evidence="14">
    <location>
        <begin position="100"/>
        <end position="442"/>
    </location>
</feature>
<evidence type="ECO:0000313" key="16">
    <source>
        <dbReference type="EMBL" id="KAB7498106.1"/>
    </source>
</evidence>
<keyword evidence="9 12" id="KW-0443">Lipid metabolism</keyword>
<dbReference type="GO" id="GO:0005102">
    <property type="term" value="F:signaling receptor binding"/>
    <property type="evidence" value="ECO:0007669"/>
    <property type="project" value="UniProtKB-ARBA"/>
</dbReference>
<feature type="domain" description="Glycosyl hydrolase family 30 beta sandwich" evidence="15">
    <location>
        <begin position="447"/>
        <end position="508"/>
    </location>
</feature>
<dbReference type="GO" id="GO:0051246">
    <property type="term" value="P:regulation of protein metabolic process"/>
    <property type="evidence" value="ECO:0007669"/>
    <property type="project" value="UniProtKB-ARBA"/>
</dbReference>
<dbReference type="GO" id="GO:0008202">
    <property type="term" value="P:steroid metabolic process"/>
    <property type="evidence" value="ECO:0007669"/>
    <property type="project" value="UniProtKB-ARBA"/>
</dbReference>
<dbReference type="GO" id="GO:0004348">
    <property type="term" value="F:glucosylceramidase activity"/>
    <property type="evidence" value="ECO:0007669"/>
    <property type="project" value="UniProtKB-EC"/>
</dbReference>
<proteinExistence type="inferred from homology"/>
<dbReference type="InterPro" id="IPR001139">
    <property type="entry name" value="Glyco_hydro_30"/>
</dbReference>
<keyword evidence="7 12" id="KW-0378">Hydrolase</keyword>
<dbReference type="Pfam" id="PF17189">
    <property type="entry name" value="Glyco_hydro_30C"/>
    <property type="match status" value="1"/>
</dbReference>
<evidence type="ECO:0000256" key="2">
    <source>
        <dbReference type="ARBA" id="ARBA00004760"/>
    </source>
</evidence>
<evidence type="ECO:0000256" key="11">
    <source>
        <dbReference type="ARBA" id="ARBA00051345"/>
    </source>
</evidence>
<evidence type="ECO:0000259" key="15">
    <source>
        <dbReference type="Pfam" id="PF17189"/>
    </source>
</evidence>
<evidence type="ECO:0000259" key="14">
    <source>
        <dbReference type="Pfam" id="PF02055"/>
    </source>
</evidence>
<name>A0A5N5SV61_9CRUS</name>
<organism evidence="16 17">
    <name type="scientific">Armadillidium nasatum</name>
    <dbReference type="NCBI Taxonomy" id="96803"/>
    <lineage>
        <taxon>Eukaryota</taxon>
        <taxon>Metazoa</taxon>
        <taxon>Ecdysozoa</taxon>
        <taxon>Arthropoda</taxon>
        <taxon>Crustacea</taxon>
        <taxon>Multicrustacea</taxon>
        <taxon>Malacostraca</taxon>
        <taxon>Eumalacostraca</taxon>
        <taxon>Peracarida</taxon>
        <taxon>Isopoda</taxon>
        <taxon>Oniscidea</taxon>
        <taxon>Crinocheta</taxon>
        <taxon>Armadillidiidae</taxon>
        <taxon>Armadillidium</taxon>
    </lineage>
</organism>
<dbReference type="InterPro" id="IPR017853">
    <property type="entry name" value="GH"/>
</dbReference>
<feature type="chain" id="PRO_5024342790" description="Glucosylceramidase" evidence="13">
    <location>
        <begin position="21"/>
        <end position="516"/>
    </location>
</feature>
<comment type="catalytic activity">
    <reaction evidence="1">
        <text>a beta-D-glucosyl-(1&lt;-&gt;1')-N-acylsphing-4-enine + H2O = an N-acylsphing-4-enine + D-glucose</text>
        <dbReference type="Rhea" id="RHEA:13269"/>
        <dbReference type="ChEBI" id="CHEBI:4167"/>
        <dbReference type="ChEBI" id="CHEBI:15377"/>
        <dbReference type="ChEBI" id="CHEBI:22801"/>
        <dbReference type="ChEBI" id="CHEBI:52639"/>
        <dbReference type="EC" id="3.2.1.45"/>
    </reaction>
    <physiologicalReaction direction="left-to-right" evidence="1">
        <dbReference type="Rhea" id="RHEA:13270"/>
    </physiologicalReaction>
</comment>